<evidence type="ECO:0000256" key="7">
    <source>
        <dbReference type="ARBA" id="ARBA00023053"/>
    </source>
</evidence>
<keyword evidence="5 12" id="KW-0812">Transmembrane</keyword>
<dbReference type="PANTHER" id="PTHR11690">
    <property type="entry name" value="AMILORIDE-SENSITIVE SODIUM CHANNEL-RELATED"/>
    <property type="match status" value="1"/>
</dbReference>
<feature type="transmembrane region" description="Helical" evidence="13">
    <location>
        <begin position="53"/>
        <end position="74"/>
    </location>
</feature>
<dbReference type="EnsemblMetazoa" id="AMEC011855-RA">
    <property type="protein sequence ID" value="AMEC011855-PA"/>
    <property type="gene ID" value="AMEC011855"/>
</dbReference>
<dbReference type="Proteomes" id="UP000075902">
    <property type="component" value="Unassembled WGS sequence"/>
</dbReference>
<evidence type="ECO:0000256" key="1">
    <source>
        <dbReference type="ARBA" id="ARBA00004141"/>
    </source>
</evidence>
<sequence>MNLRQVHRTVRATVRSVVQTFCENTSLHGLRYVYGEDRTGATTTPHSRMLRMLWLLVCMVSIGFTMIMGMIAWMRFRNTPTITTIETMTYPIWNIPFPAVTVCNINKIDSRKARIIIDRLVKEYGMSEANATGLLIAQASLVNFEAVNTSYLELESVLGRMGWNPDKLLLELTQPCEDLIKVCYWLGSEIPCSKIIRRTRTDNGFCCSYNVDTTMQPLVLQLNQSDPRTPYRPKRLSGAGRHVGLSILIDVQPDTYMAPTKSYYGAEVYIHDSSDFPSDADFEHVAQPGWDVVMSVIPLPIESSSTMNQVPESMRKCFLPEESGTNSSDSFNLNVCMAECRLRTILKLCHCVPFYYADLSRIYGYFYSLRTDDTLDPELNDVEFGMDCDCKPPCSVGGRNVSMYATLNVHFKDIYCVKYKRDAYMTWDSLVATFGGIFGLCMGGSVLSIVELVYYFTIKPFTVQREAKRAKRKRGNTLAHRKVTVLPYVARWDGMAHLPVGYFSRRNVLARERSAGKKLPVCVPQKPDIIARKSETNGISFIY</sequence>
<protein>
    <submittedName>
        <fullName evidence="14">Uncharacterized protein</fullName>
    </submittedName>
</protein>
<keyword evidence="10 12" id="KW-0739">Sodium transport</keyword>
<keyword evidence="4 12" id="KW-0894">Sodium channel</keyword>
<evidence type="ECO:0000313" key="14">
    <source>
        <dbReference type="EnsemblMetazoa" id="AMEC011855-PA"/>
    </source>
</evidence>
<evidence type="ECO:0000256" key="10">
    <source>
        <dbReference type="ARBA" id="ARBA00023201"/>
    </source>
</evidence>
<keyword evidence="3 12" id="KW-0813">Transport</keyword>
<reference evidence="15" key="1">
    <citation type="submission" date="2014-01" db="EMBL/GenBank/DDBJ databases">
        <title>The Genome Sequence of Anopheles melas CM1001059_A (V2).</title>
        <authorList>
            <consortium name="The Broad Institute Genomics Platform"/>
            <person name="Neafsey D.E."/>
            <person name="Besansky N."/>
            <person name="Howell P."/>
            <person name="Walton C."/>
            <person name="Young S.K."/>
            <person name="Zeng Q."/>
            <person name="Gargeya S."/>
            <person name="Fitzgerald M."/>
            <person name="Haas B."/>
            <person name="Abouelleil A."/>
            <person name="Allen A.W."/>
            <person name="Alvarado L."/>
            <person name="Arachchi H.M."/>
            <person name="Berlin A.M."/>
            <person name="Chapman S.B."/>
            <person name="Gainer-Dewar J."/>
            <person name="Goldberg J."/>
            <person name="Griggs A."/>
            <person name="Gujja S."/>
            <person name="Hansen M."/>
            <person name="Howarth C."/>
            <person name="Imamovic A."/>
            <person name="Ireland A."/>
            <person name="Larimer J."/>
            <person name="McCowan C."/>
            <person name="Murphy C."/>
            <person name="Pearson M."/>
            <person name="Poon T.W."/>
            <person name="Priest M."/>
            <person name="Roberts A."/>
            <person name="Saif S."/>
            <person name="Shea T."/>
            <person name="Sisk P."/>
            <person name="Sykes S."/>
            <person name="Wortman J."/>
            <person name="Nusbaum C."/>
            <person name="Birren B."/>
        </authorList>
    </citation>
    <scope>NUCLEOTIDE SEQUENCE [LARGE SCALE GENOMIC DNA]</scope>
    <source>
        <strain evidence="15">CM1001059</strain>
    </source>
</reference>
<evidence type="ECO:0000256" key="3">
    <source>
        <dbReference type="ARBA" id="ARBA00022448"/>
    </source>
</evidence>
<dbReference type="PANTHER" id="PTHR11690:SF237">
    <property type="entry name" value="PICKPOCKET 16-RELATED"/>
    <property type="match status" value="1"/>
</dbReference>
<evidence type="ECO:0000256" key="13">
    <source>
        <dbReference type="SAM" id="Phobius"/>
    </source>
</evidence>
<dbReference type="Pfam" id="PF00858">
    <property type="entry name" value="ASC"/>
    <property type="match status" value="1"/>
</dbReference>
<name>A0A182U0T8_9DIPT</name>
<evidence type="ECO:0000256" key="12">
    <source>
        <dbReference type="RuleBase" id="RU000679"/>
    </source>
</evidence>
<dbReference type="GO" id="GO:0005886">
    <property type="term" value="C:plasma membrane"/>
    <property type="evidence" value="ECO:0007669"/>
    <property type="project" value="TreeGrafter"/>
</dbReference>
<comment type="similarity">
    <text evidence="2 12">Belongs to the amiloride-sensitive sodium channel (TC 1.A.6) family.</text>
</comment>
<keyword evidence="8 12" id="KW-0406">Ion transport</keyword>
<keyword evidence="15" id="KW-1185">Reference proteome</keyword>
<dbReference type="STRING" id="34690.A0A182U0T8"/>
<feature type="transmembrane region" description="Helical" evidence="13">
    <location>
        <begin position="430"/>
        <end position="456"/>
    </location>
</feature>
<evidence type="ECO:0000256" key="5">
    <source>
        <dbReference type="ARBA" id="ARBA00022692"/>
    </source>
</evidence>
<accession>A0A182U0T8</accession>
<dbReference type="GO" id="GO:0015280">
    <property type="term" value="F:ligand-gated sodium channel activity"/>
    <property type="evidence" value="ECO:0007669"/>
    <property type="project" value="TreeGrafter"/>
</dbReference>
<evidence type="ECO:0000313" key="15">
    <source>
        <dbReference type="Proteomes" id="UP000075902"/>
    </source>
</evidence>
<dbReference type="VEuPathDB" id="VectorBase:AMEC011855"/>
<dbReference type="Gene3D" id="1.10.287.770">
    <property type="entry name" value="YojJ-like"/>
    <property type="match status" value="1"/>
</dbReference>
<proteinExistence type="inferred from homology"/>
<evidence type="ECO:0000256" key="9">
    <source>
        <dbReference type="ARBA" id="ARBA00023136"/>
    </source>
</evidence>
<evidence type="ECO:0000256" key="11">
    <source>
        <dbReference type="ARBA" id="ARBA00023303"/>
    </source>
</evidence>
<keyword evidence="7" id="KW-0915">Sodium</keyword>
<comment type="subcellular location">
    <subcellularLocation>
        <location evidence="1">Membrane</location>
        <topology evidence="1">Multi-pass membrane protein</topology>
    </subcellularLocation>
</comment>
<dbReference type="AlphaFoldDB" id="A0A182U0T8"/>
<organism evidence="14 15">
    <name type="scientific">Anopheles melas</name>
    <dbReference type="NCBI Taxonomy" id="34690"/>
    <lineage>
        <taxon>Eukaryota</taxon>
        <taxon>Metazoa</taxon>
        <taxon>Ecdysozoa</taxon>
        <taxon>Arthropoda</taxon>
        <taxon>Hexapoda</taxon>
        <taxon>Insecta</taxon>
        <taxon>Pterygota</taxon>
        <taxon>Neoptera</taxon>
        <taxon>Endopterygota</taxon>
        <taxon>Diptera</taxon>
        <taxon>Nematocera</taxon>
        <taxon>Culicoidea</taxon>
        <taxon>Culicidae</taxon>
        <taxon>Anophelinae</taxon>
        <taxon>Anopheles</taxon>
    </lineage>
</organism>
<evidence type="ECO:0000256" key="4">
    <source>
        <dbReference type="ARBA" id="ARBA00022461"/>
    </source>
</evidence>
<keyword evidence="6 13" id="KW-1133">Transmembrane helix</keyword>
<evidence type="ECO:0000256" key="6">
    <source>
        <dbReference type="ARBA" id="ARBA00022989"/>
    </source>
</evidence>
<keyword evidence="9 13" id="KW-0472">Membrane</keyword>
<evidence type="ECO:0000256" key="8">
    <source>
        <dbReference type="ARBA" id="ARBA00023065"/>
    </source>
</evidence>
<dbReference type="Gene3D" id="2.60.470.10">
    <property type="entry name" value="Acid-sensing ion channels like domains"/>
    <property type="match status" value="1"/>
</dbReference>
<reference evidence="14" key="2">
    <citation type="submission" date="2020-05" db="UniProtKB">
        <authorList>
            <consortium name="EnsemblMetazoa"/>
        </authorList>
    </citation>
    <scope>IDENTIFICATION</scope>
    <source>
        <strain evidence="14">CM1001059</strain>
    </source>
</reference>
<keyword evidence="11 12" id="KW-0407">Ion channel</keyword>
<dbReference type="InterPro" id="IPR001873">
    <property type="entry name" value="ENaC"/>
</dbReference>
<evidence type="ECO:0000256" key="2">
    <source>
        <dbReference type="ARBA" id="ARBA00007193"/>
    </source>
</evidence>